<gene>
    <name evidence="2" type="ORF">SAMN05192556_11029</name>
</gene>
<keyword evidence="3" id="KW-1185">Reference proteome</keyword>
<keyword evidence="1" id="KW-0812">Transmembrane</keyword>
<name>A0A1M6Z556_9GAMM</name>
<evidence type="ECO:0000313" key="2">
    <source>
        <dbReference type="EMBL" id="SHL25537.1"/>
    </source>
</evidence>
<protein>
    <submittedName>
        <fullName evidence="2">Uncharacterized protein</fullName>
    </submittedName>
</protein>
<keyword evidence="1" id="KW-0472">Membrane</keyword>
<evidence type="ECO:0000313" key="3">
    <source>
        <dbReference type="Proteomes" id="UP000184248"/>
    </source>
</evidence>
<dbReference type="Proteomes" id="UP000184248">
    <property type="component" value="Unassembled WGS sequence"/>
</dbReference>
<evidence type="ECO:0000256" key="1">
    <source>
        <dbReference type="SAM" id="Phobius"/>
    </source>
</evidence>
<dbReference type="EMBL" id="FRAL01000010">
    <property type="protein sequence ID" value="SHL25537.1"/>
    <property type="molecule type" value="Genomic_DNA"/>
</dbReference>
<reference evidence="3" key="1">
    <citation type="submission" date="2016-11" db="EMBL/GenBank/DDBJ databases">
        <authorList>
            <person name="Varghese N."/>
            <person name="Submissions S."/>
        </authorList>
    </citation>
    <scope>NUCLEOTIDE SEQUENCE [LARGE SCALE GENOMIC DNA]</scope>
    <source>
        <strain evidence="3">ALO Sharm</strain>
    </source>
</reference>
<sequence>MRTILQTLSISMLVLTVLLPSLYLFDALGEVAMKWALLFVTLVWFAVTPLWMGRQPPANRHEHRSR</sequence>
<organism evidence="2 3">
    <name type="scientific">Halomonas caseinilytica</name>
    <dbReference type="NCBI Taxonomy" id="438744"/>
    <lineage>
        <taxon>Bacteria</taxon>
        <taxon>Pseudomonadati</taxon>
        <taxon>Pseudomonadota</taxon>
        <taxon>Gammaproteobacteria</taxon>
        <taxon>Oceanospirillales</taxon>
        <taxon>Halomonadaceae</taxon>
        <taxon>Halomonas</taxon>
    </lineage>
</organism>
<dbReference type="AlphaFoldDB" id="A0A1M6Z556"/>
<dbReference type="RefSeq" id="WP_064700584.1">
    <property type="nucleotide sequence ID" value="NZ_BDEO01000012.1"/>
</dbReference>
<keyword evidence="1" id="KW-1133">Transmembrane helix</keyword>
<accession>A0A1M6Z556</accession>
<feature type="transmembrane region" description="Helical" evidence="1">
    <location>
        <begin position="7"/>
        <end position="25"/>
    </location>
</feature>
<feature type="transmembrane region" description="Helical" evidence="1">
    <location>
        <begin position="31"/>
        <end position="52"/>
    </location>
</feature>
<proteinExistence type="predicted"/>
<dbReference type="OrthoDB" id="285304at2"/>